<evidence type="ECO:0000259" key="1">
    <source>
        <dbReference type="Pfam" id="PF05913"/>
    </source>
</evidence>
<accession>A0ABS4KFE3</accession>
<dbReference type="InterPro" id="IPR043894">
    <property type="entry name" value="MupG_C"/>
</dbReference>
<dbReference type="Proteomes" id="UP001314903">
    <property type="component" value="Unassembled WGS sequence"/>
</dbReference>
<sequence length="88" mass="10396">MIRSTQSRVKYKDYTFELINPKPVIEKGDIIIESKEYTRYSGELQVALNQMKNSGKSSIVGRVLEEEIYLLDEIRPWQKFKFIESCVF</sequence>
<dbReference type="PANTHER" id="PTHR38435">
    <property type="match status" value="1"/>
</dbReference>
<protein>
    <recommendedName>
        <fullName evidence="1">6-phospho-N-acetylmuramidase C-terminal domain-containing protein</fullName>
    </recommendedName>
</protein>
<proteinExistence type="predicted"/>
<dbReference type="InterPro" id="IPR029000">
    <property type="entry name" value="Cyclophilin-like_dom_sf"/>
</dbReference>
<organism evidence="2 3">
    <name type="scientific">Acetoanaerobium pronyense</name>
    <dbReference type="NCBI Taxonomy" id="1482736"/>
    <lineage>
        <taxon>Bacteria</taxon>
        <taxon>Bacillati</taxon>
        <taxon>Bacillota</taxon>
        <taxon>Clostridia</taxon>
        <taxon>Peptostreptococcales</taxon>
        <taxon>Filifactoraceae</taxon>
        <taxon>Acetoanaerobium</taxon>
    </lineage>
</organism>
<dbReference type="EMBL" id="JAGGLI010000002">
    <property type="protein sequence ID" value="MBP2026480.1"/>
    <property type="molecule type" value="Genomic_DNA"/>
</dbReference>
<keyword evidence="3" id="KW-1185">Reference proteome</keyword>
<name>A0ABS4KFE3_9FIRM</name>
<evidence type="ECO:0000313" key="3">
    <source>
        <dbReference type="Proteomes" id="UP001314903"/>
    </source>
</evidence>
<evidence type="ECO:0000313" key="2">
    <source>
        <dbReference type="EMBL" id="MBP2026480.1"/>
    </source>
</evidence>
<dbReference type="InterPro" id="IPR008589">
    <property type="entry name" value="MupG"/>
</dbReference>
<dbReference type="Gene3D" id="2.40.100.10">
    <property type="entry name" value="Cyclophilin-like"/>
    <property type="match status" value="1"/>
</dbReference>
<dbReference type="SUPFAM" id="SSF50891">
    <property type="entry name" value="Cyclophilin-like"/>
    <property type="match status" value="1"/>
</dbReference>
<feature type="domain" description="6-phospho-N-acetylmuramidase C-terminal" evidence="1">
    <location>
        <begin position="1"/>
        <end position="82"/>
    </location>
</feature>
<reference evidence="2 3" key="1">
    <citation type="submission" date="2021-03" db="EMBL/GenBank/DDBJ databases">
        <title>Genomic Encyclopedia of Type Strains, Phase IV (KMG-IV): sequencing the most valuable type-strain genomes for metagenomic binning, comparative biology and taxonomic classification.</title>
        <authorList>
            <person name="Goeker M."/>
        </authorList>
    </citation>
    <scope>NUCLEOTIDE SEQUENCE [LARGE SCALE GENOMIC DNA]</scope>
    <source>
        <strain evidence="2 3">DSM 27512</strain>
    </source>
</reference>
<gene>
    <name evidence="2" type="ORF">J2Z35_000269</name>
</gene>
<dbReference type="PANTHER" id="PTHR38435:SF1">
    <property type="entry name" value="DUF871 DOMAIN-CONTAINING PROTEIN"/>
    <property type="match status" value="1"/>
</dbReference>
<comment type="caution">
    <text evidence="2">The sequence shown here is derived from an EMBL/GenBank/DDBJ whole genome shotgun (WGS) entry which is preliminary data.</text>
</comment>
<dbReference type="Pfam" id="PF05913">
    <property type="entry name" value="MupG_C"/>
    <property type="match status" value="1"/>
</dbReference>